<proteinExistence type="predicted"/>
<dbReference type="RefSeq" id="WP_125983260.1">
    <property type="nucleotide sequence ID" value="NZ_NGJS01000003.1"/>
</dbReference>
<protein>
    <recommendedName>
        <fullName evidence="4">YibE/F</fullName>
    </recommendedName>
</protein>
<gene>
    <name evidence="2" type="ORF">CBF37_03090</name>
</gene>
<sequence length="251" mass="27436">MSVNLLLLLVLGGLMWWIGGRTGINTFIVLIINLFIMFTAVILIHWGFSVFWITLSASILISAMNLFAINGYHPATKYAFLSSLIVLLLMLGVIYLAVTTMHLQGLPSEELMEMDMYSLDIGVSFVSVSVSVLIMSLVGAINDVAISIASALSEVKKTSPSISQKLWYQSGITIGKDVLGSTLNTLIFAIVGGQLAVFIWITDLNYSLTALFNSKLIVTEWVSIIISGISIILTIPITTYLMTKQETTDNE</sequence>
<keyword evidence="3" id="KW-1185">Reference proteome</keyword>
<reference evidence="2 3" key="1">
    <citation type="submission" date="2017-05" db="EMBL/GenBank/DDBJ databases">
        <title>Vagococcus spp. assemblies.</title>
        <authorList>
            <person name="Gulvik C.A."/>
        </authorList>
    </citation>
    <scope>NUCLEOTIDE SEQUENCE [LARGE SCALE GENOMIC DNA]</scope>
    <source>
        <strain evidence="2 3">SS1995</strain>
    </source>
</reference>
<dbReference type="PIRSF" id="PIRSF031503">
    <property type="entry name" value="UCP031503_mp"/>
    <property type="match status" value="1"/>
</dbReference>
<feature type="transmembrane region" description="Helical" evidence="1">
    <location>
        <begin position="121"/>
        <end position="141"/>
    </location>
</feature>
<keyword evidence="1" id="KW-1133">Transmembrane helix</keyword>
<feature type="transmembrane region" description="Helical" evidence="1">
    <location>
        <begin position="221"/>
        <end position="242"/>
    </location>
</feature>
<keyword evidence="1" id="KW-0812">Transmembrane</keyword>
<dbReference type="EMBL" id="NGJS01000003">
    <property type="protein sequence ID" value="RST99727.1"/>
    <property type="molecule type" value="Genomic_DNA"/>
</dbReference>
<evidence type="ECO:0000313" key="3">
    <source>
        <dbReference type="Proteomes" id="UP000287857"/>
    </source>
</evidence>
<dbReference type="PANTHER" id="PTHR41771">
    <property type="entry name" value="MEMBRANE PROTEIN-RELATED"/>
    <property type="match status" value="1"/>
</dbReference>
<dbReference type="InterPro" id="IPR012507">
    <property type="entry name" value="YibE_F"/>
</dbReference>
<evidence type="ECO:0000256" key="1">
    <source>
        <dbReference type="SAM" id="Phobius"/>
    </source>
</evidence>
<evidence type="ECO:0008006" key="4">
    <source>
        <dbReference type="Google" id="ProtNLM"/>
    </source>
</evidence>
<feature type="transmembrane region" description="Helical" evidence="1">
    <location>
        <begin position="178"/>
        <end position="201"/>
    </location>
</feature>
<feature type="transmembrane region" description="Helical" evidence="1">
    <location>
        <begin position="30"/>
        <end position="57"/>
    </location>
</feature>
<name>A0A430A089_9ENTE</name>
<dbReference type="Proteomes" id="UP000287857">
    <property type="component" value="Unassembled WGS sequence"/>
</dbReference>
<keyword evidence="1" id="KW-0472">Membrane</keyword>
<dbReference type="Pfam" id="PF07907">
    <property type="entry name" value="YibE_F"/>
    <property type="match status" value="1"/>
</dbReference>
<feature type="transmembrane region" description="Helical" evidence="1">
    <location>
        <begin position="78"/>
        <end position="101"/>
    </location>
</feature>
<dbReference type="AlphaFoldDB" id="A0A430A089"/>
<dbReference type="OrthoDB" id="2414035at2"/>
<organism evidence="2 3">
    <name type="scientific">Vagococcus vulneris</name>
    <dbReference type="NCBI Taxonomy" id="1977869"/>
    <lineage>
        <taxon>Bacteria</taxon>
        <taxon>Bacillati</taxon>
        <taxon>Bacillota</taxon>
        <taxon>Bacilli</taxon>
        <taxon>Lactobacillales</taxon>
        <taxon>Enterococcaceae</taxon>
        <taxon>Vagococcus</taxon>
    </lineage>
</organism>
<evidence type="ECO:0000313" key="2">
    <source>
        <dbReference type="EMBL" id="RST99727.1"/>
    </source>
</evidence>
<dbReference type="PANTHER" id="PTHR41771:SF1">
    <property type="entry name" value="MEMBRANE PROTEIN"/>
    <property type="match status" value="1"/>
</dbReference>
<dbReference type="InterPro" id="IPR014564">
    <property type="entry name" value="UCP031503_TM"/>
</dbReference>
<comment type="caution">
    <text evidence="2">The sequence shown here is derived from an EMBL/GenBank/DDBJ whole genome shotgun (WGS) entry which is preliminary data.</text>
</comment>
<accession>A0A430A089</accession>